<feature type="transmembrane region" description="Helical" evidence="1">
    <location>
        <begin position="144"/>
        <end position="162"/>
    </location>
</feature>
<dbReference type="EMBL" id="LAZR01012659">
    <property type="protein sequence ID" value="KKM25711.1"/>
    <property type="molecule type" value="Genomic_DNA"/>
</dbReference>
<proteinExistence type="predicted"/>
<dbReference type="AlphaFoldDB" id="A0A0F9IDJ6"/>
<keyword evidence="1" id="KW-0812">Transmembrane</keyword>
<gene>
    <name evidence="2" type="ORF">LCGC14_1592260</name>
</gene>
<name>A0A0F9IDJ6_9ZZZZ</name>
<keyword evidence="1" id="KW-1133">Transmembrane helix</keyword>
<sequence length="221" mass="23021">MADLPVNIAMDGHGGLVDVGPLTGRIGAAMEAILIALLGFMPLALGAIDAWSEMVVIGAATVLVALLGVRLLVTTNFRFVWTWAYLPVALFALVAALQLIPLPVGLVEAISPGTAETRSRLLGSLADSDSMTLSFYTHATRHDLRLVLAIAAIFVVVVNLFGQRTATAGGVSRPSSAGRAVGDCASGVRCLLQAPWRRWSPALKGSTGPSLFAARPPPARS</sequence>
<protein>
    <submittedName>
        <fullName evidence="2">Uncharacterized protein</fullName>
    </submittedName>
</protein>
<feature type="transmembrane region" description="Helical" evidence="1">
    <location>
        <begin position="54"/>
        <end position="73"/>
    </location>
</feature>
<comment type="caution">
    <text evidence="2">The sequence shown here is derived from an EMBL/GenBank/DDBJ whole genome shotgun (WGS) entry which is preliminary data.</text>
</comment>
<keyword evidence="1" id="KW-0472">Membrane</keyword>
<accession>A0A0F9IDJ6</accession>
<evidence type="ECO:0000313" key="2">
    <source>
        <dbReference type="EMBL" id="KKM25711.1"/>
    </source>
</evidence>
<feature type="transmembrane region" description="Helical" evidence="1">
    <location>
        <begin position="80"/>
        <end position="100"/>
    </location>
</feature>
<evidence type="ECO:0000256" key="1">
    <source>
        <dbReference type="SAM" id="Phobius"/>
    </source>
</evidence>
<reference evidence="2" key="1">
    <citation type="journal article" date="2015" name="Nature">
        <title>Complex archaea that bridge the gap between prokaryotes and eukaryotes.</title>
        <authorList>
            <person name="Spang A."/>
            <person name="Saw J.H."/>
            <person name="Jorgensen S.L."/>
            <person name="Zaremba-Niedzwiedzka K."/>
            <person name="Martijn J."/>
            <person name="Lind A.E."/>
            <person name="van Eijk R."/>
            <person name="Schleper C."/>
            <person name="Guy L."/>
            <person name="Ettema T.J."/>
        </authorList>
    </citation>
    <scope>NUCLEOTIDE SEQUENCE</scope>
</reference>
<organism evidence="2">
    <name type="scientific">marine sediment metagenome</name>
    <dbReference type="NCBI Taxonomy" id="412755"/>
    <lineage>
        <taxon>unclassified sequences</taxon>
        <taxon>metagenomes</taxon>
        <taxon>ecological metagenomes</taxon>
    </lineage>
</organism>
<feature type="transmembrane region" description="Helical" evidence="1">
    <location>
        <begin position="28"/>
        <end position="48"/>
    </location>
</feature>